<feature type="chain" id="PRO_5016346374" evidence="1">
    <location>
        <begin position="24"/>
        <end position="164"/>
    </location>
</feature>
<gene>
    <name evidence="2" type="ORF">C8J30_102440</name>
</gene>
<keyword evidence="1" id="KW-0732">Signal</keyword>
<dbReference type="AlphaFoldDB" id="A0A318U2D8"/>
<reference evidence="2 3" key="1">
    <citation type="submission" date="2018-06" db="EMBL/GenBank/DDBJ databases">
        <title>Genomic Encyclopedia of Type Strains, Phase III (KMG-III): the genomes of soil and plant-associated and newly described type strains.</title>
        <authorList>
            <person name="Whitman W."/>
        </authorList>
    </citation>
    <scope>NUCLEOTIDE SEQUENCE [LARGE SCALE GENOMIC DNA]</scope>
    <source>
        <strain evidence="2 3">JA737</strain>
    </source>
</reference>
<dbReference type="RefSeq" id="WP_110804694.1">
    <property type="nucleotide sequence ID" value="NZ_QJTK01000002.1"/>
</dbReference>
<keyword evidence="3" id="KW-1185">Reference proteome</keyword>
<comment type="caution">
    <text evidence="2">The sequence shown here is derived from an EMBL/GenBank/DDBJ whole genome shotgun (WGS) entry which is preliminary data.</text>
</comment>
<organism evidence="2 3">
    <name type="scientific">Rhodobacter viridis</name>
    <dbReference type="NCBI Taxonomy" id="1054202"/>
    <lineage>
        <taxon>Bacteria</taxon>
        <taxon>Pseudomonadati</taxon>
        <taxon>Pseudomonadota</taxon>
        <taxon>Alphaproteobacteria</taxon>
        <taxon>Rhodobacterales</taxon>
        <taxon>Rhodobacter group</taxon>
        <taxon>Rhodobacter</taxon>
    </lineage>
</organism>
<proteinExistence type="predicted"/>
<name>A0A318U2D8_9RHOB</name>
<sequence length="164" mass="17459">MKNFGMRSLMMAALCVVPGVGMAQDLVKVETVGVWDVLVDPTIGNGCLINAEFEDGSDVRIGFDPEKGNGYLMAMNAAWGDIEDDKTYPISFDVDGQTYNGDAKGVHLDGVPGVDISFDSADFLMDIAQKQTLSLSNESGEVMSIDLTDSHAALEAAAACQQNQ</sequence>
<accession>A0A318U2D8</accession>
<evidence type="ECO:0000313" key="2">
    <source>
        <dbReference type="EMBL" id="PYF12122.1"/>
    </source>
</evidence>
<protein>
    <submittedName>
        <fullName evidence="2">Uncharacterized protein</fullName>
    </submittedName>
</protein>
<feature type="signal peptide" evidence="1">
    <location>
        <begin position="1"/>
        <end position="23"/>
    </location>
</feature>
<dbReference type="OrthoDB" id="7705693at2"/>
<dbReference type="EMBL" id="QJTK01000002">
    <property type="protein sequence ID" value="PYF12122.1"/>
    <property type="molecule type" value="Genomic_DNA"/>
</dbReference>
<evidence type="ECO:0000313" key="3">
    <source>
        <dbReference type="Proteomes" id="UP000247727"/>
    </source>
</evidence>
<dbReference type="Proteomes" id="UP000247727">
    <property type="component" value="Unassembled WGS sequence"/>
</dbReference>
<evidence type="ECO:0000256" key="1">
    <source>
        <dbReference type="SAM" id="SignalP"/>
    </source>
</evidence>